<dbReference type="InterPro" id="IPR043502">
    <property type="entry name" value="DNA/RNA_pol_sf"/>
</dbReference>
<dbReference type="Pfam" id="PF17921">
    <property type="entry name" value="Integrase_H2C2"/>
    <property type="match status" value="1"/>
</dbReference>
<dbReference type="PANTHER" id="PTHR37984:SF5">
    <property type="entry name" value="PROTEIN NYNRIN-LIKE"/>
    <property type="match status" value="1"/>
</dbReference>
<evidence type="ECO:0000313" key="9">
    <source>
        <dbReference type="EMBL" id="KHJ88410.1"/>
    </source>
</evidence>
<dbReference type="EMBL" id="KN555873">
    <property type="protein sequence ID" value="KHJ88410.1"/>
    <property type="molecule type" value="Genomic_DNA"/>
</dbReference>
<dbReference type="Gene3D" id="3.10.20.370">
    <property type="match status" value="1"/>
</dbReference>
<name>A0A0B1SYY1_OESDE</name>
<evidence type="ECO:0000256" key="2">
    <source>
        <dbReference type="ARBA" id="ARBA00022679"/>
    </source>
</evidence>
<dbReference type="GO" id="GO:0003676">
    <property type="term" value="F:nucleic acid binding"/>
    <property type="evidence" value="ECO:0007669"/>
    <property type="project" value="InterPro"/>
</dbReference>
<dbReference type="GO" id="GO:0003964">
    <property type="term" value="F:RNA-directed DNA polymerase activity"/>
    <property type="evidence" value="ECO:0007669"/>
    <property type="project" value="UniProtKB-KW"/>
</dbReference>
<dbReference type="FunFam" id="1.10.340.70:FF:000001">
    <property type="entry name" value="Retrovirus-related Pol polyprotein from transposon gypsy-like Protein"/>
    <property type="match status" value="1"/>
</dbReference>
<evidence type="ECO:0000256" key="6">
    <source>
        <dbReference type="ARBA" id="ARBA00022801"/>
    </source>
</evidence>
<dbReference type="Gene3D" id="1.10.340.70">
    <property type="match status" value="1"/>
</dbReference>
<keyword evidence="6" id="KW-0378">Hydrolase</keyword>
<dbReference type="InterPro" id="IPR050951">
    <property type="entry name" value="Retrovirus_Pol_polyprotein"/>
</dbReference>
<dbReference type="PANTHER" id="PTHR37984">
    <property type="entry name" value="PROTEIN CBG26694"/>
    <property type="match status" value="1"/>
</dbReference>
<feature type="domain" description="Integrase catalytic" evidence="8">
    <location>
        <begin position="295"/>
        <end position="389"/>
    </location>
</feature>
<dbReference type="GO" id="GO:0016787">
    <property type="term" value="F:hydrolase activity"/>
    <property type="evidence" value="ECO:0007669"/>
    <property type="project" value="UniProtKB-KW"/>
</dbReference>
<gene>
    <name evidence="9" type="ORF">OESDEN_11797</name>
</gene>
<evidence type="ECO:0000256" key="4">
    <source>
        <dbReference type="ARBA" id="ARBA00022722"/>
    </source>
</evidence>
<dbReference type="CDD" id="cd09274">
    <property type="entry name" value="RNase_HI_RT_Ty3"/>
    <property type="match status" value="1"/>
</dbReference>
<dbReference type="InterPro" id="IPR036397">
    <property type="entry name" value="RNaseH_sf"/>
</dbReference>
<dbReference type="InterPro" id="IPR001584">
    <property type="entry name" value="Integrase_cat-core"/>
</dbReference>
<dbReference type="Gene3D" id="3.30.420.10">
    <property type="entry name" value="Ribonuclease H-like superfamily/Ribonuclease H"/>
    <property type="match status" value="1"/>
</dbReference>
<accession>A0A0B1SYY1</accession>
<dbReference type="InterPro" id="IPR012337">
    <property type="entry name" value="RNaseH-like_sf"/>
</dbReference>
<keyword evidence="10" id="KW-1185">Reference proteome</keyword>
<dbReference type="GO" id="GO:0015074">
    <property type="term" value="P:DNA integration"/>
    <property type="evidence" value="ECO:0007669"/>
    <property type="project" value="InterPro"/>
</dbReference>
<dbReference type="EC" id="2.7.7.49" evidence="1"/>
<evidence type="ECO:0000313" key="10">
    <source>
        <dbReference type="Proteomes" id="UP000053660"/>
    </source>
</evidence>
<dbReference type="OrthoDB" id="5832112at2759"/>
<dbReference type="FunFam" id="3.10.20.370:FF:000001">
    <property type="entry name" value="Retrovirus-related Pol polyprotein from transposon 17.6-like protein"/>
    <property type="match status" value="1"/>
</dbReference>
<evidence type="ECO:0000256" key="3">
    <source>
        <dbReference type="ARBA" id="ARBA00022695"/>
    </source>
</evidence>
<keyword evidence="7" id="KW-0695">RNA-directed DNA polymerase</keyword>
<dbReference type="Pfam" id="PF00665">
    <property type="entry name" value="rve"/>
    <property type="match status" value="1"/>
</dbReference>
<keyword evidence="3" id="KW-0548">Nucleotidyltransferase</keyword>
<dbReference type="InterPro" id="IPR041373">
    <property type="entry name" value="RT_RNaseH"/>
</dbReference>
<evidence type="ECO:0000259" key="8">
    <source>
        <dbReference type="PROSITE" id="PS50994"/>
    </source>
</evidence>
<evidence type="ECO:0000256" key="7">
    <source>
        <dbReference type="ARBA" id="ARBA00022918"/>
    </source>
</evidence>
<protein>
    <recommendedName>
        <fullName evidence="1">RNA-directed DNA polymerase</fullName>
        <ecNumber evidence="1">2.7.7.49</ecNumber>
    </recommendedName>
</protein>
<dbReference type="GO" id="GO:0042575">
    <property type="term" value="C:DNA polymerase complex"/>
    <property type="evidence" value="ECO:0007669"/>
    <property type="project" value="UniProtKB-ARBA"/>
</dbReference>
<dbReference type="InterPro" id="IPR041588">
    <property type="entry name" value="Integrase_H2C2"/>
</dbReference>
<organism evidence="9 10">
    <name type="scientific">Oesophagostomum dentatum</name>
    <name type="common">Nodular worm</name>
    <dbReference type="NCBI Taxonomy" id="61180"/>
    <lineage>
        <taxon>Eukaryota</taxon>
        <taxon>Metazoa</taxon>
        <taxon>Ecdysozoa</taxon>
        <taxon>Nematoda</taxon>
        <taxon>Chromadorea</taxon>
        <taxon>Rhabditida</taxon>
        <taxon>Rhabditina</taxon>
        <taxon>Rhabditomorpha</taxon>
        <taxon>Strongyloidea</taxon>
        <taxon>Strongylidae</taxon>
        <taxon>Oesophagostomum</taxon>
    </lineage>
</organism>
<keyword evidence="5" id="KW-0255">Endonuclease</keyword>
<keyword evidence="2" id="KW-0808">Transferase</keyword>
<dbReference type="SUPFAM" id="SSF53098">
    <property type="entry name" value="Ribonuclease H-like"/>
    <property type="match status" value="1"/>
</dbReference>
<evidence type="ECO:0000256" key="1">
    <source>
        <dbReference type="ARBA" id="ARBA00012493"/>
    </source>
</evidence>
<dbReference type="PROSITE" id="PS50994">
    <property type="entry name" value="INTEGRASE"/>
    <property type="match status" value="1"/>
</dbReference>
<proteinExistence type="predicted"/>
<dbReference type="SUPFAM" id="SSF56672">
    <property type="entry name" value="DNA/RNA polymerases"/>
    <property type="match status" value="1"/>
</dbReference>
<evidence type="ECO:0000256" key="5">
    <source>
        <dbReference type="ARBA" id="ARBA00022759"/>
    </source>
</evidence>
<dbReference type="Pfam" id="PF17917">
    <property type="entry name" value="RT_RNaseH"/>
    <property type="match status" value="1"/>
</dbReference>
<dbReference type="GO" id="GO:0004519">
    <property type="term" value="F:endonuclease activity"/>
    <property type="evidence" value="ECO:0007669"/>
    <property type="project" value="UniProtKB-KW"/>
</dbReference>
<reference evidence="9 10" key="1">
    <citation type="submission" date="2014-03" db="EMBL/GenBank/DDBJ databases">
        <title>Draft genome of the hookworm Oesophagostomum dentatum.</title>
        <authorList>
            <person name="Mitreva M."/>
        </authorList>
    </citation>
    <scope>NUCLEOTIDE SEQUENCE [LARGE SCALE GENOMIC DNA]</scope>
    <source>
        <strain evidence="9 10">OD-Hann</strain>
    </source>
</reference>
<sequence>MNHLKKALTNAPVLVAPRLGSPFIIETDSSGKAVAGVLRQQQEDDLRIIAYASRTLNIHESRYPAIELEALGVVFAVQKFRPYIDGAKCTVITDHAPLKALLHRRDLTGRLAKYQIILQEFDITITYRPGKANILCDTLSRHPPHINFTTTADDTDPTPSCLLNIIRIKNEQNACSWITSYREAIENNEPLQELNEYIVVNGILYKLPLDIHQNPQVVLPEDSQIKKDLMKQMHESRFGIAHLGIRKTRAAIAKIAIWNNMSSEIADFVKSCSVCQLRKDPSAYRTSEPLEHFETPSRPFQRVHADIIGPLPLTLKGSRFLIVFVDAFSKFIVTEPIPDQKATTIADTFITRFVSRFGPPENLITDQGTNFMSEIFSNTLKNAEYIPQN</sequence>
<dbReference type="Proteomes" id="UP000053660">
    <property type="component" value="Unassembled WGS sequence"/>
</dbReference>
<keyword evidence="4" id="KW-0540">Nuclease</keyword>
<dbReference type="AlphaFoldDB" id="A0A0B1SYY1"/>